<dbReference type="Proteomes" id="UP000276133">
    <property type="component" value="Unassembled WGS sequence"/>
</dbReference>
<gene>
    <name evidence="1" type="ORF">BpHYR1_010430</name>
</gene>
<comment type="caution">
    <text evidence="1">The sequence shown here is derived from an EMBL/GenBank/DDBJ whole genome shotgun (WGS) entry which is preliminary data.</text>
</comment>
<proteinExistence type="predicted"/>
<organism evidence="1 2">
    <name type="scientific">Brachionus plicatilis</name>
    <name type="common">Marine rotifer</name>
    <name type="synonym">Brachionus muelleri</name>
    <dbReference type="NCBI Taxonomy" id="10195"/>
    <lineage>
        <taxon>Eukaryota</taxon>
        <taxon>Metazoa</taxon>
        <taxon>Spiralia</taxon>
        <taxon>Gnathifera</taxon>
        <taxon>Rotifera</taxon>
        <taxon>Eurotatoria</taxon>
        <taxon>Monogononta</taxon>
        <taxon>Pseudotrocha</taxon>
        <taxon>Ploima</taxon>
        <taxon>Brachionidae</taxon>
        <taxon>Brachionus</taxon>
    </lineage>
</organism>
<dbReference type="EMBL" id="REGN01000101">
    <property type="protein sequence ID" value="RNA44447.1"/>
    <property type="molecule type" value="Genomic_DNA"/>
</dbReference>
<accession>A0A3M7T966</accession>
<dbReference type="AlphaFoldDB" id="A0A3M7T966"/>
<name>A0A3M7T966_BRAPC</name>
<evidence type="ECO:0000313" key="2">
    <source>
        <dbReference type="Proteomes" id="UP000276133"/>
    </source>
</evidence>
<keyword evidence="2" id="KW-1185">Reference proteome</keyword>
<protein>
    <submittedName>
        <fullName evidence="1">Uncharacterized protein</fullName>
    </submittedName>
</protein>
<sequence length="69" mass="7732">MLADLHAFVVDKISDVGFAWFCGKLILVSQKLAYMKISELADLSEDKRVDSSRSPRIKTSALLLKDYLA</sequence>
<reference evidence="1 2" key="1">
    <citation type="journal article" date="2018" name="Sci. Rep.">
        <title>Genomic signatures of local adaptation to the degree of environmental predictability in rotifers.</title>
        <authorList>
            <person name="Franch-Gras L."/>
            <person name="Hahn C."/>
            <person name="Garcia-Roger E.M."/>
            <person name="Carmona M.J."/>
            <person name="Serra M."/>
            <person name="Gomez A."/>
        </authorList>
    </citation>
    <scope>NUCLEOTIDE SEQUENCE [LARGE SCALE GENOMIC DNA]</scope>
    <source>
        <strain evidence="1">HYR1</strain>
    </source>
</reference>
<evidence type="ECO:0000313" key="1">
    <source>
        <dbReference type="EMBL" id="RNA44447.1"/>
    </source>
</evidence>